<keyword evidence="5" id="KW-0808">Transferase</keyword>
<dbReference type="Gene3D" id="3.10.290.10">
    <property type="entry name" value="RNA-binding S4 domain"/>
    <property type="match status" value="1"/>
</dbReference>
<dbReference type="PANTHER" id="PTHR32319:SF0">
    <property type="entry name" value="BACTERIAL HEMOLYSIN-LIKE PROTEIN"/>
    <property type="match status" value="1"/>
</dbReference>
<reference evidence="5 6" key="1">
    <citation type="submission" date="2021-01" db="EMBL/GenBank/DDBJ databases">
        <title>Genomic Encyclopedia of Type Strains, Phase IV (KMG-IV): sequencing the most valuable type-strain genomes for metagenomic binning, comparative biology and taxonomic classification.</title>
        <authorList>
            <person name="Goeker M."/>
        </authorList>
    </citation>
    <scope>NUCLEOTIDE SEQUENCE [LARGE SCALE GENOMIC DNA]</scope>
    <source>
        <strain evidence="5 6">DSM 25540</strain>
    </source>
</reference>
<sequence>MANKKERVDVLLVERGLVDTREKARRSIMAGLVYSDFERIDKPGTKMDTSTTLYVKGEECVYVSRGGLKLEKAIQSFNLNLTDQLILDVGASTGGFTDCALQNGAKEVYAVDVGYNQLHWKLRSDERVHVMERMNFRYADAEDFTSGQPDFAVCDVSFISLKHIFQPMARILKETGQAVVLIKPQFEAGREEVGKKGIVRDAKIHKRVIQEVIDFAFSNQLYAKGLDVSPITGAGGNVEFLLYLSKMPTSNQITDQVIIQVVQDAHK</sequence>
<proteinExistence type="inferred from homology"/>
<gene>
    <name evidence="5" type="ORF">JOD17_002736</name>
</gene>
<dbReference type="InterPro" id="IPR002877">
    <property type="entry name" value="RNA_MeTrfase_FtsJ_dom"/>
</dbReference>
<name>A0ABS2PEF0_9BACL</name>
<dbReference type="RefSeq" id="WP_204698334.1">
    <property type="nucleotide sequence ID" value="NZ_JAFBEC010000007.1"/>
</dbReference>
<keyword evidence="5" id="KW-0489">Methyltransferase</keyword>
<organism evidence="5 6">
    <name type="scientific">Geomicrobium sediminis</name>
    <dbReference type="NCBI Taxonomy" id="1347788"/>
    <lineage>
        <taxon>Bacteria</taxon>
        <taxon>Bacillati</taxon>
        <taxon>Bacillota</taxon>
        <taxon>Bacilli</taxon>
        <taxon>Bacillales</taxon>
        <taxon>Geomicrobium</taxon>
    </lineage>
</organism>
<evidence type="ECO:0000256" key="2">
    <source>
        <dbReference type="ARBA" id="ARBA00029460"/>
    </source>
</evidence>
<dbReference type="NCBIfam" id="TIGR00478">
    <property type="entry name" value="tly"/>
    <property type="match status" value="1"/>
</dbReference>
<dbReference type="InterPro" id="IPR047048">
    <property type="entry name" value="TlyA"/>
</dbReference>
<dbReference type="GO" id="GO:0032259">
    <property type="term" value="P:methylation"/>
    <property type="evidence" value="ECO:0007669"/>
    <property type="project" value="UniProtKB-KW"/>
</dbReference>
<feature type="domain" description="RNA-binding S4" evidence="4">
    <location>
        <begin position="6"/>
        <end position="71"/>
    </location>
</feature>
<dbReference type="EC" id="2.1.1.227" evidence="5"/>
<keyword evidence="1 3" id="KW-0694">RNA-binding</keyword>
<dbReference type="InterPro" id="IPR036986">
    <property type="entry name" value="S4_RNA-bd_sf"/>
</dbReference>
<keyword evidence="6" id="KW-1185">Reference proteome</keyword>
<dbReference type="SUPFAM" id="SSF53335">
    <property type="entry name" value="S-adenosyl-L-methionine-dependent methyltransferases"/>
    <property type="match status" value="1"/>
</dbReference>
<protein>
    <submittedName>
        <fullName evidence="5">23S rRNA (Cytidine1920-2'-O)/16S rRNA (Cytidine1409-2'-O)-methyltransferase</fullName>
        <ecNumber evidence="5">2.1.1.226</ecNumber>
        <ecNumber evidence="5">2.1.1.227</ecNumber>
    </submittedName>
</protein>
<dbReference type="Proteomes" id="UP000741863">
    <property type="component" value="Unassembled WGS sequence"/>
</dbReference>
<evidence type="ECO:0000313" key="6">
    <source>
        <dbReference type="Proteomes" id="UP000741863"/>
    </source>
</evidence>
<dbReference type="PANTHER" id="PTHR32319">
    <property type="entry name" value="BACTERIAL HEMOLYSIN-LIKE PROTEIN"/>
    <property type="match status" value="1"/>
</dbReference>
<dbReference type="Gene3D" id="3.40.50.150">
    <property type="entry name" value="Vaccinia Virus protein VP39"/>
    <property type="match status" value="1"/>
</dbReference>
<dbReference type="GO" id="GO:0008168">
    <property type="term" value="F:methyltransferase activity"/>
    <property type="evidence" value="ECO:0007669"/>
    <property type="project" value="UniProtKB-KW"/>
</dbReference>
<dbReference type="CDD" id="cd02440">
    <property type="entry name" value="AdoMet_MTases"/>
    <property type="match status" value="1"/>
</dbReference>
<dbReference type="EMBL" id="JAFBEC010000007">
    <property type="protein sequence ID" value="MBM7633642.1"/>
    <property type="molecule type" value="Genomic_DNA"/>
</dbReference>
<evidence type="ECO:0000313" key="5">
    <source>
        <dbReference type="EMBL" id="MBM7633642.1"/>
    </source>
</evidence>
<dbReference type="InterPro" id="IPR004538">
    <property type="entry name" value="Hemolysin_A/TlyA"/>
</dbReference>
<comment type="caution">
    <text evidence="5">The sequence shown here is derived from an EMBL/GenBank/DDBJ whole genome shotgun (WGS) entry which is preliminary data.</text>
</comment>
<evidence type="ECO:0000259" key="4">
    <source>
        <dbReference type="SMART" id="SM00363"/>
    </source>
</evidence>
<dbReference type="Pfam" id="PF01728">
    <property type="entry name" value="FtsJ"/>
    <property type="match status" value="1"/>
</dbReference>
<dbReference type="SMART" id="SM00363">
    <property type="entry name" value="S4"/>
    <property type="match status" value="1"/>
</dbReference>
<dbReference type="PIRSF" id="PIRSF005578">
    <property type="entry name" value="TlyA"/>
    <property type="match status" value="1"/>
</dbReference>
<dbReference type="InterPro" id="IPR002942">
    <property type="entry name" value="S4_RNA-bd"/>
</dbReference>
<comment type="similarity">
    <text evidence="2">Belongs to the TlyA family.</text>
</comment>
<accession>A0ABS2PEF0</accession>
<evidence type="ECO:0000256" key="1">
    <source>
        <dbReference type="ARBA" id="ARBA00022884"/>
    </source>
</evidence>
<dbReference type="SUPFAM" id="SSF55174">
    <property type="entry name" value="Alpha-L RNA-binding motif"/>
    <property type="match status" value="1"/>
</dbReference>
<evidence type="ECO:0000256" key="3">
    <source>
        <dbReference type="PROSITE-ProRule" id="PRU00182"/>
    </source>
</evidence>
<dbReference type="InterPro" id="IPR029063">
    <property type="entry name" value="SAM-dependent_MTases_sf"/>
</dbReference>
<dbReference type="EC" id="2.1.1.226" evidence="5"/>
<dbReference type="PROSITE" id="PS50889">
    <property type="entry name" value="S4"/>
    <property type="match status" value="1"/>
</dbReference>
<dbReference type="CDD" id="cd00165">
    <property type="entry name" value="S4"/>
    <property type="match status" value="1"/>
</dbReference>
<dbReference type="Pfam" id="PF01479">
    <property type="entry name" value="S4"/>
    <property type="match status" value="1"/>
</dbReference>